<keyword evidence="2" id="KW-0732">Signal</keyword>
<feature type="chain" id="PRO_5020356141" description="ATP/GTP-binding protein" evidence="2">
    <location>
        <begin position="26"/>
        <end position="281"/>
    </location>
</feature>
<name>A0A4R6V7L9_9ACTN</name>
<evidence type="ECO:0000256" key="2">
    <source>
        <dbReference type="SAM" id="SignalP"/>
    </source>
</evidence>
<feature type="compositionally biased region" description="Low complexity" evidence="1">
    <location>
        <begin position="68"/>
        <end position="77"/>
    </location>
</feature>
<proteinExistence type="predicted"/>
<dbReference type="OrthoDB" id="3742379at2"/>
<organism evidence="3 4">
    <name type="scientific">Actinorugispora endophytica</name>
    <dbReference type="NCBI Taxonomy" id="1605990"/>
    <lineage>
        <taxon>Bacteria</taxon>
        <taxon>Bacillati</taxon>
        <taxon>Actinomycetota</taxon>
        <taxon>Actinomycetes</taxon>
        <taxon>Streptosporangiales</taxon>
        <taxon>Nocardiopsidaceae</taxon>
        <taxon>Actinorugispora</taxon>
    </lineage>
</organism>
<evidence type="ECO:0000313" key="4">
    <source>
        <dbReference type="Proteomes" id="UP000295281"/>
    </source>
</evidence>
<feature type="signal peptide" evidence="2">
    <location>
        <begin position="1"/>
        <end position="25"/>
    </location>
</feature>
<accession>A0A4R6V7L9</accession>
<feature type="compositionally biased region" description="Gly residues" evidence="1">
    <location>
        <begin position="57"/>
        <end position="67"/>
    </location>
</feature>
<gene>
    <name evidence="3" type="ORF">EV190_101429</name>
</gene>
<keyword evidence="4" id="KW-1185">Reference proteome</keyword>
<dbReference type="RefSeq" id="WP_133739678.1">
    <property type="nucleotide sequence ID" value="NZ_SNYN01000001.1"/>
</dbReference>
<evidence type="ECO:0000313" key="3">
    <source>
        <dbReference type="EMBL" id="TDQ55106.1"/>
    </source>
</evidence>
<dbReference type="Proteomes" id="UP000295281">
    <property type="component" value="Unassembled WGS sequence"/>
</dbReference>
<protein>
    <recommendedName>
        <fullName evidence="5">ATP/GTP-binding protein</fullName>
    </recommendedName>
</protein>
<dbReference type="AlphaFoldDB" id="A0A4R6V7L9"/>
<reference evidence="3 4" key="1">
    <citation type="submission" date="2019-03" db="EMBL/GenBank/DDBJ databases">
        <title>Genomic Encyclopedia of Type Strains, Phase IV (KMG-IV): sequencing the most valuable type-strain genomes for metagenomic binning, comparative biology and taxonomic classification.</title>
        <authorList>
            <person name="Goeker M."/>
        </authorList>
    </citation>
    <scope>NUCLEOTIDE SEQUENCE [LARGE SCALE GENOMIC DNA]</scope>
    <source>
        <strain evidence="3 4">DSM 46770</strain>
    </source>
</reference>
<evidence type="ECO:0008006" key="5">
    <source>
        <dbReference type="Google" id="ProtNLM"/>
    </source>
</evidence>
<feature type="region of interest" description="Disordered" evidence="1">
    <location>
        <begin position="57"/>
        <end position="79"/>
    </location>
</feature>
<evidence type="ECO:0000256" key="1">
    <source>
        <dbReference type="SAM" id="MobiDB-lite"/>
    </source>
</evidence>
<comment type="caution">
    <text evidence="3">The sequence shown here is derived from an EMBL/GenBank/DDBJ whole genome shotgun (WGS) entry which is preliminary data.</text>
</comment>
<sequence length="281" mass="28885">MLRRTGATTLVVAAIALGVAPPAHAEPPSFLGSVECGSSGGGGCAVMIEWWLKNNGGGGTGGSGSGGTDAPSGGSEWDSVDWDAVDWDAVDWESVDWDAIDWESIDYDGTDGEDEVDPETLAGEAMASLNIPAPDIATSPGVDSQILVHTPVWLWLEPDGWEAESAVAADEGFSAEVTAAPVRTKWTLGDGTEIVCEGPGTPYDPAAHDPASESPDCGHVYTRSSDAEPGGAFPVKAEVTWDIGWNFSDGQNGTLGPVVVASEVELTVKEAQSLVTGVGQG</sequence>
<dbReference type="EMBL" id="SNYN01000001">
    <property type="protein sequence ID" value="TDQ55106.1"/>
    <property type="molecule type" value="Genomic_DNA"/>
</dbReference>